<sequence length="366" mass="39685">MASALACTCVTHFGQAPRVPPFHILSVLGDTSWRAVLRGHLQGALKREQVPVAKGFAPNTHADVLAEYAPCYRPEKDVLAPPVVPEWVVPYSDAVYGPRHDDFHRAGSGATAPQPTSPAHGDGAANGGDGDDRDRDGGGGGGGGAHPQARSSLPQPPPVELPERNITFFFSGGIRPEQLYYSQGVRQAVMRMVSGSGGKAGTDRGGKEGEGGLAEEFTGAWRRPDFIISTAGQHSQVLMVASRFCLAPSGWGWGLRLLQAVACGCVPVVVQDSVYQPLWDVVPYEEFAVVVPRAQLHRLPQLLDAVTPEQLARLQAGLVTWHRAFLYRHHSPAGLAFNYTLAALKKRLVSLNSAHYRRYHQRHRRH</sequence>
<comment type="subcellular location">
    <subcellularLocation>
        <location evidence="1">Golgi apparatus membrane</location>
        <topology evidence="1">Single-pass type II membrane protein</topology>
    </subcellularLocation>
</comment>
<evidence type="ECO:0000256" key="1">
    <source>
        <dbReference type="ARBA" id="ARBA00004323"/>
    </source>
</evidence>
<protein>
    <recommendedName>
        <fullName evidence="5">Exostosin GT47 domain-containing protein</fullName>
    </recommendedName>
</protein>
<evidence type="ECO:0000313" key="6">
    <source>
        <dbReference type="EMBL" id="KAG2454703.1"/>
    </source>
</evidence>
<dbReference type="OrthoDB" id="1924787at2759"/>
<dbReference type="PANTHER" id="PTHR11062">
    <property type="entry name" value="EXOSTOSIN HEPARAN SULFATE GLYCOSYLTRANSFERASE -RELATED"/>
    <property type="match status" value="1"/>
</dbReference>
<reference evidence="6" key="1">
    <citation type="journal article" date="2020" name="bioRxiv">
        <title>Comparative genomics of Chlamydomonas.</title>
        <authorList>
            <person name="Craig R.J."/>
            <person name="Hasan A.R."/>
            <person name="Ness R.W."/>
            <person name="Keightley P.D."/>
        </authorList>
    </citation>
    <scope>NUCLEOTIDE SEQUENCE</scope>
    <source>
        <strain evidence="6">CCAP 11/173</strain>
    </source>
</reference>
<proteinExistence type="inferred from homology"/>
<dbReference type="Pfam" id="PF03016">
    <property type="entry name" value="Exostosin_GT47"/>
    <property type="match status" value="1"/>
</dbReference>
<dbReference type="AlphaFoldDB" id="A0A836BCY9"/>
<dbReference type="GO" id="GO:0016757">
    <property type="term" value="F:glycosyltransferase activity"/>
    <property type="evidence" value="ECO:0007669"/>
    <property type="project" value="InterPro"/>
</dbReference>
<evidence type="ECO:0000259" key="5">
    <source>
        <dbReference type="Pfam" id="PF03016"/>
    </source>
</evidence>
<organism evidence="6 7">
    <name type="scientific">Chlamydomonas schloesseri</name>
    <dbReference type="NCBI Taxonomy" id="2026947"/>
    <lineage>
        <taxon>Eukaryota</taxon>
        <taxon>Viridiplantae</taxon>
        <taxon>Chlorophyta</taxon>
        <taxon>core chlorophytes</taxon>
        <taxon>Chlorophyceae</taxon>
        <taxon>CS clade</taxon>
        <taxon>Chlamydomonadales</taxon>
        <taxon>Chlamydomonadaceae</taxon>
        <taxon>Chlamydomonas</taxon>
    </lineage>
</organism>
<dbReference type="InterPro" id="IPR004263">
    <property type="entry name" value="Exostosin"/>
</dbReference>
<keyword evidence="7" id="KW-1185">Reference proteome</keyword>
<evidence type="ECO:0000256" key="3">
    <source>
        <dbReference type="ARBA" id="ARBA00023034"/>
    </source>
</evidence>
<keyword evidence="3" id="KW-0333">Golgi apparatus</keyword>
<feature type="region of interest" description="Disordered" evidence="4">
    <location>
        <begin position="100"/>
        <end position="162"/>
    </location>
</feature>
<dbReference type="PANTHER" id="PTHR11062:SF376">
    <property type="entry name" value="EXOSTOSIN FAMILY PROTEIN"/>
    <property type="match status" value="1"/>
</dbReference>
<name>A0A836BCY9_9CHLO</name>
<dbReference type="InterPro" id="IPR040911">
    <property type="entry name" value="Exostosin_GT47"/>
</dbReference>
<gene>
    <name evidence="6" type="ORF">HYH02_000540</name>
</gene>
<comment type="caution">
    <text evidence="6">The sequence shown here is derived from an EMBL/GenBank/DDBJ whole genome shotgun (WGS) entry which is preliminary data.</text>
</comment>
<dbReference type="GO" id="GO:0000139">
    <property type="term" value="C:Golgi membrane"/>
    <property type="evidence" value="ECO:0007669"/>
    <property type="project" value="UniProtKB-SubCell"/>
</dbReference>
<dbReference type="EMBL" id="JAEHOD010000001">
    <property type="protein sequence ID" value="KAG2454703.1"/>
    <property type="molecule type" value="Genomic_DNA"/>
</dbReference>
<comment type="similarity">
    <text evidence="2">Belongs to the glycosyltransferase 47 family.</text>
</comment>
<evidence type="ECO:0000313" key="7">
    <source>
        <dbReference type="Proteomes" id="UP000613740"/>
    </source>
</evidence>
<dbReference type="Proteomes" id="UP000613740">
    <property type="component" value="Unassembled WGS sequence"/>
</dbReference>
<evidence type="ECO:0000256" key="2">
    <source>
        <dbReference type="ARBA" id="ARBA00010271"/>
    </source>
</evidence>
<accession>A0A836BCY9</accession>
<evidence type="ECO:0000256" key="4">
    <source>
        <dbReference type="SAM" id="MobiDB-lite"/>
    </source>
</evidence>
<feature type="domain" description="Exostosin GT47" evidence="5">
    <location>
        <begin position="162"/>
        <end position="305"/>
    </location>
</feature>